<dbReference type="EMBL" id="JELY01002516">
    <property type="protein sequence ID" value="KYF52309.1"/>
    <property type="molecule type" value="Genomic_DNA"/>
</dbReference>
<organism evidence="8 9">
    <name type="scientific">Sorangium cellulosum</name>
    <name type="common">Polyangium cellulosum</name>
    <dbReference type="NCBI Taxonomy" id="56"/>
    <lineage>
        <taxon>Bacteria</taxon>
        <taxon>Pseudomonadati</taxon>
        <taxon>Myxococcota</taxon>
        <taxon>Polyangia</taxon>
        <taxon>Polyangiales</taxon>
        <taxon>Polyangiaceae</taxon>
        <taxon>Sorangium</taxon>
    </lineage>
</organism>
<feature type="domain" description="RNA polymerase sigma factor 70 region 4 type 2" evidence="7">
    <location>
        <begin position="140"/>
        <end position="190"/>
    </location>
</feature>
<keyword evidence="3" id="KW-0731">Sigma factor</keyword>
<dbReference type="SUPFAM" id="SSF88659">
    <property type="entry name" value="Sigma3 and sigma4 domains of RNA polymerase sigma factors"/>
    <property type="match status" value="1"/>
</dbReference>
<dbReference type="GO" id="GO:0003677">
    <property type="term" value="F:DNA binding"/>
    <property type="evidence" value="ECO:0007669"/>
    <property type="project" value="UniProtKB-KW"/>
</dbReference>
<dbReference type="InterPro" id="IPR013324">
    <property type="entry name" value="RNA_pol_sigma_r3/r4-like"/>
</dbReference>
<dbReference type="PANTHER" id="PTHR43133:SF8">
    <property type="entry name" value="RNA POLYMERASE SIGMA FACTOR HI_1459-RELATED"/>
    <property type="match status" value="1"/>
</dbReference>
<accession>A0A150P9E2</accession>
<feature type="domain" description="RNA polymerase sigma-70 region 2" evidence="6">
    <location>
        <begin position="45"/>
        <end position="112"/>
    </location>
</feature>
<dbReference type="GO" id="GO:0016987">
    <property type="term" value="F:sigma factor activity"/>
    <property type="evidence" value="ECO:0007669"/>
    <property type="project" value="UniProtKB-KW"/>
</dbReference>
<gene>
    <name evidence="8" type="ORF">BE08_05190</name>
</gene>
<dbReference type="Gene3D" id="1.10.1740.10">
    <property type="match status" value="1"/>
</dbReference>
<dbReference type="Proteomes" id="UP000075420">
    <property type="component" value="Unassembled WGS sequence"/>
</dbReference>
<evidence type="ECO:0000256" key="1">
    <source>
        <dbReference type="ARBA" id="ARBA00010641"/>
    </source>
</evidence>
<dbReference type="Gene3D" id="1.10.10.10">
    <property type="entry name" value="Winged helix-like DNA-binding domain superfamily/Winged helix DNA-binding domain"/>
    <property type="match status" value="1"/>
</dbReference>
<name>A0A150P9E2_SORCE</name>
<proteinExistence type="inferred from homology"/>
<evidence type="ECO:0000259" key="7">
    <source>
        <dbReference type="Pfam" id="PF08281"/>
    </source>
</evidence>
<dbReference type="InterPro" id="IPR014284">
    <property type="entry name" value="RNA_pol_sigma-70_dom"/>
</dbReference>
<dbReference type="InterPro" id="IPR036388">
    <property type="entry name" value="WH-like_DNA-bd_sf"/>
</dbReference>
<keyword evidence="4" id="KW-0238">DNA-binding</keyword>
<protein>
    <submittedName>
        <fullName evidence="8">RNA polymerase subunit sigma</fullName>
    </submittedName>
</protein>
<keyword evidence="2" id="KW-0805">Transcription regulation</keyword>
<keyword evidence="5" id="KW-0804">Transcription</keyword>
<dbReference type="SUPFAM" id="SSF88946">
    <property type="entry name" value="Sigma2 domain of RNA polymerase sigma factors"/>
    <property type="match status" value="1"/>
</dbReference>
<dbReference type="Pfam" id="PF04542">
    <property type="entry name" value="Sigma70_r2"/>
    <property type="match status" value="1"/>
</dbReference>
<dbReference type="InterPro" id="IPR007627">
    <property type="entry name" value="RNA_pol_sigma70_r2"/>
</dbReference>
<dbReference type="CDD" id="cd06171">
    <property type="entry name" value="Sigma70_r4"/>
    <property type="match status" value="1"/>
</dbReference>
<sequence>MLRLMVSGSMDVGVMTAAALPDTDPADKAPSAARVSQRDARLRRMVDAHLDFIGRVLRNAGTPAAEIDDAVQRTFIAAAQRLDDVRPGAEKSFLLQTALNVAAHARRSAARRREVPAAEPPEVVDAATPEQLTNQKRARQMLDKVLDQMEPDLRTVFVLYEFEEMSMVEIAGVIGIPQGTVASRLRRAREDFRERVRALELVTTSEVRR</sequence>
<comment type="similarity">
    <text evidence="1">Belongs to the sigma-70 factor family. ECF subfamily.</text>
</comment>
<dbReference type="GO" id="GO:0006352">
    <property type="term" value="P:DNA-templated transcription initiation"/>
    <property type="evidence" value="ECO:0007669"/>
    <property type="project" value="InterPro"/>
</dbReference>
<reference evidence="8 9" key="1">
    <citation type="submission" date="2014-02" db="EMBL/GenBank/DDBJ databases">
        <title>The small core and large imbalanced accessory genome model reveals a collaborative survival strategy of Sorangium cellulosum strains in nature.</title>
        <authorList>
            <person name="Han K."/>
            <person name="Peng R."/>
            <person name="Blom J."/>
            <person name="Li Y.-Z."/>
        </authorList>
    </citation>
    <scope>NUCLEOTIDE SEQUENCE [LARGE SCALE GENOMIC DNA]</scope>
    <source>
        <strain evidence="8 9">So0157-25</strain>
    </source>
</reference>
<dbReference type="NCBIfam" id="TIGR02937">
    <property type="entry name" value="sigma70-ECF"/>
    <property type="match status" value="1"/>
</dbReference>
<evidence type="ECO:0000313" key="9">
    <source>
        <dbReference type="Proteomes" id="UP000075420"/>
    </source>
</evidence>
<dbReference type="PANTHER" id="PTHR43133">
    <property type="entry name" value="RNA POLYMERASE ECF-TYPE SIGMA FACTO"/>
    <property type="match status" value="1"/>
</dbReference>
<dbReference type="InterPro" id="IPR013325">
    <property type="entry name" value="RNA_pol_sigma_r2"/>
</dbReference>
<evidence type="ECO:0000256" key="3">
    <source>
        <dbReference type="ARBA" id="ARBA00023082"/>
    </source>
</evidence>
<evidence type="ECO:0000256" key="2">
    <source>
        <dbReference type="ARBA" id="ARBA00023015"/>
    </source>
</evidence>
<evidence type="ECO:0000256" key="4">
    <source>
        <dbReference type="ARBA" id="ARBA00023125"/>
    </source>
</evidence>
<evidence type="ECO:0000256" key="5">
    <source>
        <dbReference type="ARBA" id="ARBA00023163"/>
    </source>
</evidence>
<comment type="caution">
    <text evidence="8">The sequence shown here is derived from an EMBL/GenBank/DDBJ whole genome shotgun (WGS) entry which is preliminary data.</text>
</comment>
<evidence type="ECO:0000259" key="6">
    <source>
        <dbReference type="Pfam" id="PF04542"/>
    </source>
</evidence>
<dbReference type="InterPro" id="IPR039425">
    <property type="entry name" value="RNA_pol_sigma-70-like"/>
</dbReference>
<dbReference type="InterPro" id="IPR013249">
    <property type="entry name" value="RNA_pol_sigma70_r4_t2"/>
</dbReference>
<dbReference type="Pfam" id="PF08281">
    <property type="entry name" value="Sigma70_r4_2"/>
    <property type="match status" value="1"/>
</dbReference>
<dbReference type="AlphaFoldDB" id="A0A150P9E2"/>
<evidence type="ECO:0000313" key="8">
    <source>
        <dbReference type="EMBL" id="KYF52309.1"/>
    </source>
</evidence>